<organism evidence="1 2">
    <name type="scientific">Candidatus Eisenbergiella merdavium</name>
    <dbReference type="NCBI Taxonomy" id="2838551"/>
    <lineage>
        <taxon>Bacteria</taxon>
        <taxon>Bacillati</taxon>
        <taxon>Bacillota</taxon>
        <taxon>Clostridia</taxon>
        <taxon>Lachnospirales</taxon>
        <taxon>Lachnospiraceae</taxon>
        <taxon>Eisenbergiella</taxon>
    </lineage>
</organism>
<dbReference type="Pfam" id="PF19570">
    <property type="entry name" value="DUF6088"/>
    <property type="match status" value="1"/>
</dbReference>
<reference evidence="1" key="2">
    <citation type="submission" date="2021-04" db="EMBL/GenBank/DDBJ databases">
        <authorList>
            <person name="Gilroy R."/>
        </authorList>
    </citation>
    <scope>NUCLEOTIDE SEQUENCE</scope>
    <source>
        <strain evidence="1">USAMLcec2-132</strain>
    </source>
</reference>
<evidence type="ECO:0000313" key="2">
    <source>
        <dbReference type="Proteomes" id="UP000823891"/>
    </source>
</evidence>
<reference evidence="1" key="1">
    <citation type="journal article" date="2021" name="PeerJ">
        <title>Extensive microbial diversity within the chicken gut microbiome revealed by metagenomics and culture.</title>
        <authorList>
            <person name="Gilroy R."/>
            <person name="Ravi A."/>
            <person name="Getino M."/>
            <person name="Pursley I."/>
            <person name="Horton D.L."/>
            <person name="Alikhan N.F."/>
            <person name="Baker D."/>
            <person name="Gharbi K."/>
            <person name="Hall N."/>
            <person name="Watson M."/>
            <person name="Adriaenssens E.M."/>
            <person name="Foster-Nyarko E."/>
            <person name="Jarju S."/>
            <person name="Secka A."/>
            <person name="Antonio M."/>
            <person name="Oren A."/>
            <person name="Chaudhuri R.R."/>
            <person name="La Ragione R."/>
            <person name="Hildebrand F."/>
            <person name="Pallen M.J."/>
        </authorList>
    </citation>
    <scope>NUCLEOTIDE SEQUENCE</scope>
    <source>
        <strain evidence="1">USAMLcec2-132</strain>
    </source>
</reference>
<accession>A0A9D2NF55</accession>
<protein>
    <submittedName>
        <fullName evidence="1">Uncharacterized protein</fullName>
    </submittedName>
</protein>
<dbReference type="AlphaFoldDB" id="A0A9D2NF55"/>
<dbReference type="InterPro" id="IPR045738">
    <property type="entry name" value="DUF6088"/>
</dbReference>
<proteinExistence type="predicted"/>
<dbReference type="Proteomes" id="UP000823891">
    <property type="component" value="Unassembled WGS sequence"/>
</dbReference>
<evidence type="ECO:0000313" key="1">
    <source>
        <dbReference type="EMBL" id="HJC22579.1"/>
    </source>
</evidence>
<dbReference type="EMBL" id="DWWS01000013">
    <property type="protein sequence ID" value="HJC22579.1"/>
    <property type="molecule type" value="Genomic_DNA"/>
</dbReference>
<gene>
    <name evidence="1" type="ORF">H9761_02600</name>
</gene>
<name>A0A9D2NF55_9FIRM</name>
<comment type="caution">
    <text evidence="1">The sequence shown here is derived from an EMBL/GenBank/DDBJ whole genome shotgun (WGS) entry which is preliminary data.</text>
</comment>
<sequence length="217" mass="24737">MGVTGVDERMLKEYLEKTYGCNEPIFIKEIRLEGVNDNSLRQSFNRMVKAGELVHFDTGVYYLPNSSRLLANSYLDPMKVIMRKYIRNSEETYGYFSGASFANQLGLTTQMPAVFEIVSNREATKGRTLTVGTQKIRLKCSMIPITTENAGLLQFLNAISQAEKYSELTEEETARVLRDYARQQNYSRELLSFVFPALTGNTAKKLIEWGIIYEFAS</sequence>